<name>A0ABN8E0E6_9VIBR</name>
<evidence type="ECO:0000256" key="1">
    <source>
        <dbReference type="ARBA" id="ARBA00010013"/>
    </source>
</evidence>
<dbReference type="Gene3D" id="2.60.40.2480">
    <property type="entry name" value="Periplasmic metal-binding protein Tp34-type"/>
    <property type="match status" value="1"/>
</dbReference>
<dbReference type="InterPro" id="IPR038482">
    <property type="entry name" value="Tp34-type_sf"/>
</dbReference>
<dbReference type="InterPro" id="IPR018470">
    <property type="entry name" value="Metal-bd_Tp34-typ"/>
</dbReference>
<comment type="similarity">
    <text evidence="1">Belongs to the UPF0423 family.</text>
</comment>
<keyword evidence="2 3" id="KW-0732">Signal</keyword>
<evidence type="ECO:0000313" key="4">
    <source>
        <dbReference type="EMBL" id="CAH0537727.1"/>
    </source>
</evidence>
<feature type="signal peptide" evidence="3">
    <location>
        <begin position="1"/>
        <end position="19"/>
    </location>
</feature>
<sequence>MKRLLAIGFLSLVTHAAMAMNVVFGPDIGINGMKVGASFIQGVTMSPKMKGMPKHPDIHLETDVHALPGNPQGFPPTAWIAGLKIHYIVTKQGSSWKRQGYYLAMVAQGGPHYGINLKLDGPGKYFVTNYYQPPTANGYFEHDRAGAGVYPWWKPFTRHYSFDFFGAGKHGGY</sequence>
<dbReference type="PIRSF" id="PIRSF017018">
    <property type="entry name" value="Tp34"/>
    <property type="match status" value="1"/>
</dbReference>
<keyword evidence="5" id="KW-1185">Reference proteome</keyword>
<dbReference type="EMBL" id="CAKLDM010000001">
    <property type="protein sequence ID" value="CAH0537727.1"/>
    <property type="molecule type" value="Genomic_DNA"/>
</dbReference>
<accession>A0ABN8E0E6</accession>
<evidence type="ECO:0000256" key="3">
    <source>
        <dbReference type="SAM" id="SignalP"/>
    </source>
</evidence>
<evidence type="ECO:0008006" key="6">
    <source>
        <dbReference type="Google" id="ProtNLM"/>
    </source>
</evidence>
<proteinExistence type="inferred from homology"/>
<organism evidence="4 5">
    <name type="scientific">Vibrio marisflavi CECT 7928</name>
    <dbReference type="NCBI Taxonomy" id="634439"/>
    <lineage>
        <taxon>Bacteria</taxon>
        <taxon>Pseudomonadati</taxon>
        <taxon>Pseudomonadota</taxon>
        <taxon>Gammaproteobacteria</taxon>
        <taxon>Vibrionales</taxon>
        <taxon>Vibrionaceae</taxon>
        <taxon>Vibrio</taxon>
    </lineage>
</organism>
<protein>
    <recommendedName>
        <fullName evidence="6">34 kDa membrane antigen</fullName>
    </recommendedName>
</protein>
<feature type="chain" id="PRO_5047475820" description="34 kDa membrane antigen" evidence="3">
    <location>
        <begin position="20"/>
        <end position="173"/>
    </location>
</feature>
<reference evidence="4" key="1">
    <citation type="submission" date="2021-11" db="EMBL/GenBank/DDBJ databases">
        <authorList>
            <person name="Rodrigo-Torres L."/>
            <person name="Arahal R. D."/>
            <person name="Lucena T."/>
        </authorList>
    </citation>
    <scope>NUCLEOTIDE SEQUENCE</scope>
    <source>
        <strain evidence="4">CECT 7928</strain>
    </source>
</reference>
<gene>
    <name evidence="4" type="ORF">VMF7928_01279</name>
</gene>
<dbReference type="Pfam" id="PF10634">
    <property type="entry name" value="Iron_transport"/>
    <property type="match status" value="1"/>
</dbReference>
<evidence type="ECO:0000256" key="2">
    <source>
        <dbReference type="ARBA" id="ARBA00022729"/>
    </source>
</evidence>
<comment type="caution">
    <text evidence="4">The sequence shown here is derived from an EMBL/GenBank/DDBJ whole genome shotgun (WGS) entry which is preliminary data.</text>
</comment>
<dbReference type="RefSeq" id="WP_237360621.1">
    <property type="nucleotide sequence ID" value="NZ_CAKLDM010000001.1"/>
</dbReference>
<dbReference type="Proteomes" id="UP000838748">
    <property type="component" value="Unassembled WGS sequence"/>
</dbReference>
<evidence type="ECO:0000313" key="5">
    <source>
        <dbReference type="Proteomes" id="UP000838748"/>
    </source>
</evidence>